<dbReference type="Gene3D" id="3.90.550.10">
    <property type="entry name" value="Spore Coat Polysaccharide Biosynthesis Protein SpsA, Chain A"/>
    <property type="match status" value="1"/>
</dbReference>
<evidence type="ECO:0000259" key="2">
    <source>
        <dbReference type="Pfam" id="PF00535"/>
    </source>
</evidence>
<evidence type="ECO:0000313" key="4">
    <source>
        <dbReference type="EMBL" id="CCG52661.1"/>
    </source>
</evidence>
<dbReference type="EC" id="2.4.1.-" evidence="4"/>
<dbReference type="InterPro" id="IPR029044">
    <property type="entry name" value="Nucleotide-diphossugar_trans"/>
</dbReference>
<evidence type="ECO:0000259" key="3">
    <source>
        <dbReference type="Pfam" id="PF02709"/>
    </source>
</evidence>
<dbReference type="eggNOG" id="COG1216">
    <property type="taxonomic scope" value="Bacteria"/>
</dbReference>
<reference evidence="5" key="2">
    <citation type="submission" date="2012-03" db="EMBL/GenBank/DDBJ databases">
        <title>Complete genome sequence of Flavobacterium indicum GPTSA100-9T, isolated from warm spring water.</title>
        <authorList>
            <person name="Barbier P."/>
            <person name="Houel A."/>
            <person name="Loux V."/>
            <person name="Poulain J."/>
            <person name="Bernardet J.-F."/>
            <person name="Touchon M."/>
            <person name="Duchaud E."/>
        </authorList>
    </citation>
    <scope>NUCLEOTIDE SEQUENCE [LARGE SCALE GENOMIC DNA]</scope>
    <source>
        <strain evidence="5">DSM 17447 / CIP 109464 / GPTSA100-9</strain>
    </source>
</reference>
<gene>
    <name evidence="4" type="ordered locus">KQS_03375</name>
</gene>
<dbReference type="InterPro" id="IPR001173">
    <property type="entry name" value="Glyco_trans_2-like"/>
</dbReference>
<proteinExistence type="predicted"/>
<keyword evidence="5" id="KW-1185">Reference proteome</keyword>
<dbReference type="InterPro" id="IPR027791">
    <property type="entry name" value="Galactosyl_T_C"/>
</dbReference>
<dbReference type="EMBL" id="HE774682">
    <property type="protein sequence ID" value="CCG52661.1"/>
    <property type="molecule type" value="Genomic_DNA"/>
</dbReference>
<evidence type="ECO:0000256" key="1">
    <source>
        <dbReference type="ARBA" id="ARBA00022679"/>
    </source>
</evidence>
<feature type="domain" description="Galactosyltransferase C-terminal" evidence="3">
    <location>
        <begin position="133"/>
        <end position="193"/>
    </location>
</feature>
<reference evidence="4 5" key="1">
    <citation type="journal article" date="2012" name="J. Bacteriol.">
        <title>Complete Genome Sequence of Flavobacterium indicum GPSTA100-9T, Isolated from Warm Spring Water.</title>
        <authorList>
            <person name="Barbier P."/>
            <person name="Houel A."/>
            <person name="Loux V."/>
            <person name="Poulain J."/>
            <person name="Bernardet J.F."/>
            <person name="Touchon M."/>
            <person name="Duchaud E."/>
        </authorList>
    </citation>
    <scope>NUCLEOTIDE SEQUENCE [LARGE SCALE GENOMIC DNA]</scope>
    <source>
        <strain evidence="5">DSM 17447 / CIP 109464 / GPTSA100-9</strain>
    </source>
</reference>
<protein>
    <submittedName>
        <fullName evidence="4">Glycosyl transferase, group 2 family protein</fullName>
        <ecNumber evidence="4">2.4.1.-</ecNumber>
    </submittedName>
</protein>
<accession>H8XT64</accession>
<dbReference type="GO" id="GO:0016757">
    <property type="term" value="F:glycosyltransferase activity"/>
    <property type="evidence" value="ECO:0007669"/>
    <property type="project" value="UniProtKB-KW"/>
</dbReference>
<name>H8XT64_FLAIG</name>
<dbReference type="KEGG" id="fin:KQS_03375"/>
<dbReference type="HOGENOM" id="CLU_065775_0_0_10"/>
<dbReference type="RefSeq" id="WP_014387803.1">
    <property type="nucleotide sequence ID" value="NC_017025.1"/>
</dbReference>
<dbReference type="STRING" id="1094466.KQS_03375"/>
<dbReference type="AlphaFoldDB" id="H8XT64"/>
<dbReference type="Proteomes" id="UP000007599">
    <property type="component" value="Chromosome I"/>
</dbReference>
<keyword evidence="1 4" id="KW-0808">Transferase</keyword>
<feature type="domain" description="Glycosyltransferase 2-like" evidence="2">
    <location>
        <begin position="4"/>
        <end position="117"/>
    </location>
</feature>
<organism evidence="4 5">
    <name type="scientific">Flavobacterium indicum (strain DSM 17447 / CIP 109464 / GPTSA100-9)</name>
    <dbReference type="NCBI Taxonomy" id="1094466"/>
    <lineage>
        <taxon>Bacteria</taxon>
        <taxon>Pseudomonadati</taxon>
        <taxon>Bacteroidota</taxon>
        <taxon>Flavobacteriia</taxon>
        <taxon>Flavobacteriales</taxon>
        <taxon>Flavobacteriaceae</taxon>
        <taxon>Flavobacterium</taxon>
    </lineage>
</organism>
<dbReference type="SUPFAM" id="SSF53448">
    <property type="entry name" value="Nucleotide-diphospho-sugar transferases"/>
    <property type="match status" value="1"/>
</dbReference>
<dbReference type="Pfam" id="PF00535">
    <property type="entry name" value="Glycos_transf_2"/>
    <property type="match status" value="1"/>
</dbReference>
<dbReference type="Pfam" id="PF02709">
    <property type="entry name" value="Glyco_transf_7C"/>
    <property type="match status" value="1"/>
</dbReference>
<dbReference type="PATRIC" id="fig|1094466.5.peg.665"/>
<keyword evidence="4" id="KW-0328">Glycosyltransferase</keyword>
<evidence type="ECO:0000313" key="5">
    <source>
        <dbReference type="Proteomes" id="UP000007599"/>
    </source>
</evidence>
<sequence>MIAIIITYRNRDLNIVKKCLDSLQLQKNKEFQLYLIDYGSDANYSTGLKELSINYDFLNLFSYPVKGQLWNKSRAINIVLNKITTEYVFIGDIDMMYHEDFISTLYKYKNENGAIYFKVGYLNEVESKLIKPFNDYKINHYSNHEATGMTLYNREKLMAINGYDEYYHGWGSEDTDVHFRFVNSGYEVNYFDSSILMLHQWHPKTYRSKDSLAPFHSKLEQINSAYLLFSKKNNIIQSNKDFVFGLEPNDKEYLKLEKPSRKISITNEVNEIKSFLNGSISNFKNVCVEFNFVHHPQLNSLKNKLKRKLKKKHLVFYSLEDVNNMLIETIIMNYRNNPYNLFFDRNKQILKLIIVL</sequence>
<dbReference type="OrthoDB" id="6717394at2"/>